<dbReference type="RefSeq" id="WP_105729863.1">
    <property type="nucleotide sequence ID" value="NZ_PVLR01000026.1"/>
</dbReference>
<protein>
    <recommendedName>
        <fullName evidence="8">Abasic site processing protein</fullName>
        <ecNumber evidence="8">3.4.-.-</ecNumber>
    </recommendedName>
</protein>
<keyword evidence="10" id="KW-1185">Reference proteome</keyword>
<dbReference type="EMBL" id="PVLR01000026">
    <property type="protein sequence ID" value="PRD68616.1"/>
    <property type="molecule type" value="Genomic_DNA"/>
</dbReference>
<dbReference type="OrthoDB" id="6192129at2"/>
<dbReference type="GO" id="GO:0003697">
    <property type="term" value="F:single-stranded DNA binding"/>
    <property type="evidence" value="ECO:0007669"/>
    <property type="project" value="InterPro"/>
</dbReference>
<dbReference type="EC" id="3.4.-.-" evidence="8"/>
<keyword evidence="6" id="KW-0238">DNA-binding</keyword>
<comment type="similarity">
    <text evidence="1 8">Belongs to the SOS response-associated peptidase family.</text>
</comment>
<dbReference type="SUPFAM" id="SSF143081">
    <property type="entry name" value="BB1717-like"/>
    <property type="match status" value="1"/>
</dbReference>
<dbReference type="PANTHER" id="PTHR13604:SF0">
    <property type="entry name" value="ABASIC SITE PROCESSING PROTEIN HMCES"/>
    <property type="match status" value="1"/>
</dbReference>
<organism evidence="9 10">
    <name type="scientific">Malikia spinosa</name>
    <dbReference type="NCBI Taxonomy" id="86180"/>
    <lineage>
        <taxon>Bacteria</taxon>
        <taxon>Pseudomonadati</taxon>
        <taxon>Pseudomonadota</taxon>
        <taxon>Betaproteobacteria</taxon>
        <taxon>Burkholderiales</taxon>
        <taxon>Comamonadaceae</taxon>
        <taxon>Malikia</taxon>
    </lineage>
</organism>
<dbReference type="GO" id="GO:0106300">
    <property type="term" value="P:protein-DNA covalent cross-linking repair"/>
    <property type="evidence" value="ECO:0007669"/>
    <property type="project" value="InterPro"/>
</dbReference>
<evidence type="ECO:0000256" key="4">
    <source>
        <dbReference type="ARBA" id="ARBA00022801"/>
    </source>
</evidence>
<keyword evidence="5" id="KW-0190">Covalent protein-DNA linkage</keyword>
<keyword evidence="3" id="KW-0227">DNA damage</keyword>
<gene>
    <name evidence="9" type="ORF">C6P61_10360</name>
</gene>
<dbReference type="GO" id="GO:0006508">
    <property type="term" value="P:proteolysis"/>
    <property type="evidence" value="ECO:0007669"/>
    <property type="project" value="UniProtKB-KW"/>
</dbReference>
<keyword evidence="4 8" id="KW-0378">Hydrolase</keyword>
<comment type="caution">
    <text evidence="9">The sequence shown here is derived from an EMBL/GenBank/DDBJ whole genome shotgun (WGS) entry which is preliminary data.</text>
</comment>
<evidence type="ECO:0000256" key="6">
    <source>
        <dbReference type="ARBA" id="ARBA00023125"/>
    </source>
</evidence>
<reference evidence="9 10" key="1">
    <citation type="submission" date="2018-03" db="EMBL/GenBank/DDBJ databases">
        <title>Comparative genomics illustrates the genes involved in a hyperalkaliphilic mechanisms of Serpentinomonas isolated from highly-alkaline calcium-rich serpentinized springs.</title>
        <authorList>
            <person name="Suzuki S."/>
            <person name="Ishii S."/>
            <person name="Walworth N."/>
            <person name="Bird L."/>
            <person name="Kuenen J.G."/>
            <person name="Nealson K.H."/>
        </authorList>
    </citation>
    <scope>NUCLEOTIDE SEQUENCE [LARGE SCALE GENOMIC DNA]</scope>
    <source>
        <strain evidence="9 10">83</strain>
    </source>
</reference>
<dbReference type="InterPro" id="IPR036590">
    <property type="entry name" value="SRAP-like"/>
</dbReference>
<evidence type="ECO:0000256" key="5">
    <source>
        <dbReference type="ARBA" id="ARBA00023124"/>
    </source>
</evidence>
<dbReference type="Pfam" id="PF02586">
    <property type="entry name" value="SRAP"/>
    <property type="match status" value="1"/>
</dbReference>
<proteinExistence type="inferred from homology"/>
<accession>A0A2S9KDX6</accession>
<dbReference type="InterPro" id="IPR003738">
    <property type="entry name" value="SRAP"/>
</dbReference>
<name>A0A2S9KDX6_9BURK</name>
<evidence type="ECO:0000313" key="9">
    <source>
        <dbReference type="EMBL" id="PRD68616.1"/>
    </source>
</evidence>
<evidence type="ECO:0000256" key="8">
    <source>
        <dbReference type="RuleBase" id="RU364100"/>
    </source>
</evidence>
<dbReference type="AlphaFoldDB" id="A0A2S9KDX6"/>
<keyword evidence="7" id="KW-0456">Lyase</keyword>
<sequence>MCAHYEPVTDRERYLVGFGVEPPTDVGQAELWPGYAGSFIRRPRPQDHAGYPPAMEAIAGIFGLIPHWAKDQTISRRTYNARSETVAEKPSYRDAWRLGRRCIIPAEAFYEPDWRSGKAVPTRIARADKRPMGIAGIWMGWKAPDGSILRSYSMLTINADQHAFMRQFHKPQDEKRMVVILPEARYHDWLLASPQQSRDFLLAWPAAELASTQVQAVEQHGAHLADGVGRLI</sequence>
<evidence type="ECO:0000256" key="1">
    <source>
        <dbReference type="ARBA" id="ARBA00008136"/>
    </source>
</evidence>
<evidence type="ECO:0000256" key="2">
    <source>
        <dbReference type="ARBA" id="ARBA00022670"/>
    </source>
</evidence>
<dbReference type="Gene3D" id="3.90.1680.10">
    <property type="entry name" value="SOS response associated peptidase-like"/>
    <property type="match status" value="1"/>
</dbReference>
<dbReference type="Proteomes" id="UP000238326">
    <property type="component" value="Unassembled WGS sequence"/>
</dbReference>
<dbReference type="GO" id="GO:0016829">
    <property type="term" value="F:lyase activity"/>
    <property type="evidence" value="ECO:0007669"/>
    <property type="project" value="UniProtKB-KW"/>
</dbReference>
<evidence type="ECO:0000313" key="10">
    <source>
        <dbReference type="Proteomes" id="UP000238326"/>
    </source>
</evidence>
<dbReference type="GO" id="GO:0008233">
    <property type="term" value="F:peptidase activity"/>
    <property type="evidence" value="ECO:0007669"/>
    <property type="project" value="UniProtKB-KW"/>
</dbReference>
<keyword evidence="2 8" id="KW-0645">Protease</keyword>
<evidence type="ECO:0000256" key="7">
    <source>
        <dbReference type="ARBA" id="ARBA00023239"/>
    </source>
</evidence>
<evidence type="ECO:0000256" key="3">
    <source>
        <dbReference type="ARBA" id="ARBA00022763"/>
    </source>
</evidence>
<dbReference type="PANTHER" id="PTHR13604">
    <property type="entry name" value="DC12-RELATED"/>
    <property type="match status" value="1"/>
</dbReference>